<dbReference type="PANTHER" id="PTHR10996">
    <property type="entry name" value="2-HYDROXYACID DEHYDROGENASE-RELATED"/>
    <property type="match status" value="1"/>
</dbReference>
<sequence length="391" mass="42282">MSASTPTPSDAGLPPPPAPAPVTTSTSSAPVAANLPKPAILHLGDDIRWNHDLYAELTRKYKIERSYSMGREEFKQALKEKKWGDFVGMYRPFWNTGGEMGNWDEELISLLPKSCKIYASAGAGFDWVDTKTMAEHGIIYCNSAPACTESVADCAIVLILSTFRAIVWSFLGARSLSVPDFQNANQNIAAVTHNPNNHTLGIIGLGKIGYRIAQKAALAFDMKIAYHDILRLPHHESSLRALPTLNKTPVSITWHPTLPTLLSSSDCILLATPFSGSTLLSTPQFASFKRGARLVNIARGKLIDEAALVAALDDGTVSAAGLDVHADEPRVNERLARRENVMVLSHTAGASVESHIGFERLGMENLMQYLGGGEAVTPVNLQCCVVEAMCT</sequence>
<proteinExistence type="inferred from homology"/>
<dbReference type="GO" id="GO:0030267">
    <property type="term" value="F:glyoxylate reductase (NADPH) activity"/>
    <property type="evidence" value="ECO:0007669"/>
    <property type="project" value="TreeGrafter"/>
</dbReference>
<reference evidence="6" key="1">
    <citation type="journal article" date="2020" name="Stud. Mycol.">
        <title>101 Dothideomycetes genomes: a test case for predicting lifestyles and emergence of pathogens.</title>
        <authorList>
            <person name="Haridas S."/>
            <person name="Albert R."/>
            <person name="Binder M."/>
            <person name="Bloem J."/>
            <person name="Labutti K."/>
            <person name="Salamov A."/>
            <person name="Andreopoulos B."/>
            <person name="Baker S."/>
            <person name="Barry K."/>
            <person name="Bills G."/>
            <person name="Bluhm B."/>
            <person name="Cannon C."/>
            <person name="Castanera R."/>
            <person name="Culley D."/>
            <person name="Daum C."/>
            <person name="Ezra D."/>
            <person name="Gonzalez J."/>
            <person name="Henrissat B."/>
            <person name="Kuo A."/>
            <person name="Liang C."/>
            <person name="Lipzen A."/>
            <person name="Lutzoni F."/>
            <person name="Magnuson J."/>
            <person name="Mondo S."/>
            <person name="Nolan M."/>
            <person name="Ohm R."/>
            <person name="Pangilinan J."/>
            <person name="Park H.-J."/>
            <person name="Ramirez L."/>
            <person name="Alfaro M."/>
            <person name="Sun H."/>
            <person name="Tritt A."/>
            <person name="Yoshinaga Y."/>
            <person name="Zwiers L.-H."/>
            <person name="Turgeon B."/>
            <person name="Goodwin S."/>
            <person name="Spatafora J."/>
            <person name="Crous P."/>
            <person name="Grigoriev I."/>
        </authorList>
    </citation>
    <scope>NUCLEOTIDE SEQUENCE</scope>
    <source>
        <strain evidence="6">CBS 122681</strain>
    </source>
</reference>
<keyword evidence="1 2" id="KW-0560">Oxidoreductase</keyword>
<dbReference type="Proteomes" id="UP000799324">
    <property type="component" value="Unassembled WGS sequence"/>
</dbReference>
<evidence type="ECO:0000259" key="5">
    <source>
        <dbReference type="Pfam" id="PF02826"/>
    </source>
</evidence>
<dbReference type="GO" id="GO:0005829">
    <property type="term" value="C:cytosol"/>
    <property type="evidence" value="ECO:0007669"/>
    <property type="project" value="TreeGrafter"/>
</dbReference>
<dbReference type="Pfam" id="PF02826">
    <property type="entry name" value="2-Hacid_dh_C"/>
    <property type="match status" value="1"/>
</dbReference>
<dbReference type="CDD" id="cd12168">
    <property type="entry name" value="Mand_dh_like"/>
    <property type="match status" value="1"/>
</dbReference>
<comment type="similarity">
    <text evidence="2">Belongs to the D-isomer specific 2-hydroxyacid dehydrogenase family.</text>
</comment>
<dbReference type="InterPro" id="IPR006140">
    <property type="entry name" value="D-isomer_DH_NAD-bd"/>
</dbReference>
<evidence type="ECO:0000313" key="7">
    <source>
        <dbReference type="Proteomes" id="UP000799324"/>
    </source>
</evidence>
<evidence type="ECO:0000259" key="4">
    <source>
        <dbReference type="Pfam" id="PF00389"/>
    </source>
</evidence>
<dbReference type="SUPFAM" id="SSF52283">
    <property type="entry name" value="Formate/glycerate dehydrogenase catalytic domain-like"/>
    <property type="match status" value="1"/>
</dbReference>
<dbReference type="InterPro" id="IPR050223">
    <property type="entry name" value="D-isomer_2-hydroxyacid_DH"/>
</dbReference>
<dbReference type="AlphaFoldDB" id="A0A6A6T3T5"/>
<dbReference type="InterPro" id="IPR006139">
    <property type="entry name" value="D-isomer_2_OHA_DH_cat_dom"/>
</dbReference>
<dbReference type="InterPro" id="IPR036291">
    <property type="entry name" value="NAD(P)-bd_dom_sf"/>
</dbReference>
<evidence type="ECO:0000256" key="1">
    <source>
        <dbReference type="ARBA" id="ARBA00023002"/>
    </source>
</evidence>
<evidence type="ECO:0000256" key="3">
    <source>
        <dbReference type="SAM" id="MobiDB-lite"/>
    </source>
</evidence>
<dbReference type="PROSITE" id="PS00671">
    <property type="entry name" value="D_2_HYDROXYACID_DH_3"/>
    <property type="match status" value="1"/>
</dbReference>
<accession>A0A6A6T3T5</accession>
<protein>
    <submittedName>
        <fullName evidence="6">D-mandelate dehydrogenase-like protein</fullName>
    </submittedName>
</protein>
<dbReference type="InterPro" id="IPR029753">
    <property type="entry name" value="D-isomer_DH_CS"/>
</dbReference>
<evidence type="ECO:0000256" key="2">
    <source>
        <dbReference type="RuleBase" id="RU003719"/>
    </source>
</evidence>
<dbReference type="GO" id="GO:0016618">
    <property type="term" value="F:hydroxypyruvate reductase [NAD(P)H] activity"/>
    <property type="evidence" value="ECO:0007669"/>
    <property type="project" value="TreeGrafter"/>
</dbReference>
<dbReference type="OrthoDB" id="9991913at2759"/>
<feature type="region of interest" description="Disordered" evidence="3">
    <location>
        <begin position="1"/>
        <end position="29"/>
    </location>
</feature>
<dbReference type="GO" id="GO:0051287">
    <property type="term" value="F:NAD binding"/>
    <property type="evidence" value="ECO:0007669"/>
    <property type="project" value="InterPro"/>
</dbReference>
<gene>
    <name evidence="6" type="ORF">K491DRAFT_705785</name>
</gene>
<dbReference type="EMBL" id="MU004380">
    <property type="protein sequence ID" value="KAF2653478.1"/>
    <property type="molecule type" value="Genomic_DNA"/>
</dbReference>
<dbReference type="Gene3D" id="3.40.50.720">
    <property type="entry name" value="NAD(P)-binding Rossmann-like Domain"/>
    <property type="match status" value="2"/>
</dbReference>
<dbReference type="SUPFAM" id="SSF51735">
    <property type="entry name" value="NAD(P)-binding Rossmann-fold domains"/>
    <property type="match status" value="1"/>
</dbReference>
<name>A0A6A6T3T5_9PLEO</name>
<feature type="compositionally biased region" description="Low complexity" evidence="3">
    <location>
        <begin position="1"/>
        <end position="12"/>
    </location>
</feature>
<dbReference type="PANTHER" id="PTHR10996:SF281">
    <property type="entry name" value="D-ISOMER SPECIFIC 2-HYDROXYACID DEHYDROGENASE NAD-BINDING DOMAIN-CONTAINING PROTEIN-RELATED"/>
    <property type="match status" value="1"/>
</dbReference>
<organism evidence="6 7">
    <name type="scientific">Lophiostoma macrostomum CBS 122681</name>
    <dbReference type="NCBI Taxonomy" id="1314788"/>
    <lineage>
        <taxon>Eukaryota</taxon>
        <taxon>Fungi</taxon>
        <taxon>Dikarya</taxon>
        <taxon>Ascomycota</taxon>
        <taxon>Pezizomycotina</taxon>
        <taxon>Dothideomycetes</taxon>
        <taxon>Pleosporomycetidae</taxon>
        <taxon>Pleosporales</taxon>
        <taxon>Lophiostomataceae</taxon>
        <taxon>Lophiostoma</taxon>
    </lineage>
</organism>
<dbReference type="Pfam" id="PF00389">
    <property type="entry name" value="2-Hacid_dh"/>
    <property type="match status" value="1"/>
</dbReference>
<keyword evidence="7" id="KW-1185">Reference proteome</keyword>
<evidence type="ECO:0000313" key="6">
    <source>
        <dbReference type="EMBL" id="KAF2653478.1"/>
    </source>
</evidence>
<feature type="domain" description="D-isomer specific 2-hydroxyacid dehydrogenase catalytic" evidence="4">
    <location>
        <begin position="103"/>
        <end position="380"/>
    </location>
</feature>
<feature type="domain" description="D-isomer specific 2-hydroxyacid dehydrogenase NAD-binding" evidence="5">
    <location>
        <begin position="189"/>
        <end position="348"/>
    </location>
</feature>